<dbReference type="EMBL" id="QXFZ01000576">
    <property type="protein sequence ID" value="KAE9111452.1"/>
    <property type="molecule type" value="Genomic_DNA"/>
</dbReference>
<dbReference type="Proteomes" id="UP000441208">
    <property type="component" value="Unassembled WGS sequence"/>
</dbReference>
<proteinExistence type="predicted"/>
<evidence type="ECO:0000313" key="2">
    <source>
        <dbReference type="Proteomes" id="UP000441208"/>
    </source>
</evidence>
<accession>A0A6A3S7H6</accession>
<comment type="caution">
    <text evidence="1">The sequence shown here is derived from an EMBL/GenBank/DDBJ whole genome shotgun (WGS) entry which is preliminary data.</text>
</comment>
<reference evidence="1 2" key="1">
    <citation type="submission" date="2018-08" db="EMBL/GenBank/DDBJ databases">
        <title>Genomic investigation of the strawberry pathogen Phytophthora fragariae indicates pathogenicity is determined by transcriptional variation in three key races.</title>
        <authorList>
            <person name="Adams T.M."/>
            <person name="Armitage A.D."/>
            <person name="Sobczyk M.K."/>
            <person name="Bates H.J."/>
            <person name="Dunwell J.M."/>
            <person name="Nellist C.F."/>
            <person name="Harrison R.J."/>
        </authorList>
    </citation>
    <scope>NUCLEOTIDE SEQUENCE [LARGE SCALE GENOMIC DNA]</scope>
    <source>
        <strain evidence="1 2">NOV-71</strain>
    </source>
</reference>
<protein>
    <submittedName>
        <fullName evidence="1">Uncharacterized protein</fullName>
    </submittedName>
</protein>
<name>A0A6A3S7H6_9STRA</name>
<organism evidence="1 2">
    <name type="scientific">Phytophthora fragariae</name>
    <dbReference type="NCBI Taxonomy" id="53985"/>
    <lineage>
        <taxon>Eukaryota</taxon>
        <taxon>Sar</taxon>
        <taxon>Stramenopiles</taxon>
        <taxon>Oomycota</taxon>
        <taxon>Peronosporomycetes</taxon>
        <taxon>Peronosporales</taxon>
        <taxon>Peronosporaceae</taxon>
        <taxon>Phytophthora</taxon>
    </lineage>
</organism>
<dbReference type="AlphaFoldDB" id="A0A6A3S7H6"/>
<sequence length="85" mass="8846">MSGGIISCVLTAIGKSASLALTPFATAERCPLGSPRRQRGKNTLLYPLDTASAGSATTRSGLAYPTCVRWTLCQRCLELLVAAGC</sequence>
<evidence type="ECO:0000313" key="1">
    <source>
        <dbReference type="EMBL" id="KAE9111452.1"/>
    </source>
</evidence>
<gene>
    <name evidence="1" type="ORF">PF007_g11477</name>
</gene>